<evidence type="ECO:0000313" key="1">
    <source>
        <dbReference type="EMBL" id="ANP91570.1"/>
    </source>
</evidence>
<sequence>MREFFEKTFGPAELSVVDAVFKAWLAESGITKEMPEAELAARAVINLFREGHDTHESLTAAAAMHRGLADLKDPLPIPAR</sequence>
<dbReference type="EMBL" id="CP016292">
    <property type="protein sequence ID" value="ANP91570.1"/>
    <property type="molecule type" value="Genomic_DNA"/>
</dbReference>
<dbReference type="Proteomes" id="UP000183050">
    <property type="component" value="Plasmid unnamed3"/>
</dbReference>
<geneLocation type="plasmid" evidence="1 3">
    <name>unnamed4</name>
</geneLocation>
<organism evidence="1 3">
    <name type="scientific">Rhizobium leguminosarum</name>
    <dbReference type="NCBI Taxonomy" id="384"/>
    <lineage>
        <taxon>Bacteria</taxon>
        <taxon>Pseudomonadati</taxon>
        <taxon>Pseudomonadota</taxon>
        <taxon>Alphaproteobacteria</taxon>
        <taxon>Hyphomicrobiales</taxon>
        <taxon>Rhizobiaceae</taxon>
        <taxon>Rhizobium/Agrobacterium group</taxon>
        <taxon>Rhizobium</taxon>
    </lineage>
</organism>
<proteinExistence type="predicted"/>
<protein>
    <submittedName>
        <fullName evidence="1">Uncharacterized protein</fullName>
    </submittedName>
</protein>
<geneLocation type="plasmid" evidence="4">
    <name>unnamed3 sequence</name>
</geneLocation>
<evidence type="ECO:0000313" key="3">
    <source>
        <dbReference type="Proteomes" id="UP000092691"/>
    </source>
</evidence>
<dbReference type="Proteomes" id="UP000092691">
    <property type="component" value="Plasmid unnamed4"/>
</dbReference>
<evidence type="ECO:0000313" key="4">
    <source>
        <dbReference type="Proteomes" id="UP000183050"/>
    </source>
</evidence>
<keyword evidence="1" id="KW-0614">Plasmid</keyword>
<dbReference type="OrthoDB" id="8391094at2"/>
<dbReference type="RefSeq" id="WP_065284714.1">
    <property type="nucleotide sequence ID" value="NZ_CP016292.1"/>
</dbReference>
<geneLocation type="plasmid" evidence="2">
    <name>unnamed3</name>
</geneLocation>
<name>A0A1B1CP93_RHILE</name>
<reference evidence="1 3" key="1">
    <citation type="submission" date="2016-06" db="EMBL/GenBank/DDBJ databases">
        <title>Microsymbionts genomes from the relict species Vavilovia formosa.</title>
        <authorList>
            <person name="Chirak E."/>
            <person name="Kimeklis A."/>
            <person name="Andronov E."/>
        </authorList>
    </citation>
    <scope>NUCLEOTIDE SEQUENCE [LARGE SCALE GENOMIC DNA]</scope>
    <source>
        <strain evidence="1 3">Vaf10</strain>
        <plasmid evidence="3">Plasmid unnamed4</plasmid>
        <plasmid evidence="1">unnamed4</plasmid>
    </source>
</reference>
<evidence type="ECO:0000313" key="2">
    <source>
        <dbReference type="EMBL" id="API56614.1"/>
    </source>
</evidence>
<gene>
    <name evidence="1" type="ORF">BA011_36310</name>
    <name evidence="2" type="ORF">BMW22_34490</name>
</gene>
<reference evidence="2 4" key="2">
    <citation type="submission" date="2016-11" db="EMBL/GenBank/DDBJ databases">
        <title>Rhizobium leguminosarum bv. viciae strain Vaf12 isolated from Vavilovia formosa root nodules from Russia, Dagestan.</title>
        <authorList>
            <person name="Kimeklis A."/>
        </authorList>
    </citation>
    <scope>NUCLEOTIDE SEQUENCE [LARGE SCALE GENOMIC DNA]</scope>
    <source>
        <strain evidence="2 4">Vaf-108</strain>
        <plasmid evidence="4">Plasmid unnamed3 sequence</plasmid>
        <plasmid evidence="2">unnamed3</plasmid>
    </source>
</reference>
<dbReference type="AlphaFoldDB" id="A0A1B1CP93"/>
<dbReference type="EMBL" id="CP018231">
    <property type="protein sequence ID" value="API56614.1"/>
    <property type="molecule type" value="Genomic_DNA"/>
</dbReference>
<accession>A0A1B1CP93</accession>